<dbReference type="EMBL" id="JAHLQT010024908">
    <property type="protein sequence ID" value="KAG7164886.1"/>
    <property type="molecule type" value="Genomic_DNA"/>
</dbReference>
<evidence type="ECO:0000256" key="3">
    <source>
        <dbReference type="ARBA" id="ARBA00008145"/>
    </source>
</evidence>
<dbReference type="PROSITE" id="PS51585">
    <property type="entry name" value="SAM_MT_TPMT"/>
    <property type="match status" value="1"/>
</dbReference>
<evidence type="ECO:0000256" key="4">
    <source>
        <dbReference type="ARBA" id="ARBA00011905"/>
    </source>
</evidence>
<proteinExistence type="inferred from homology"/>
<dbReference type="GO" id="GO:0008119">
    <property type="term" value="F:thiopurine S-methyltransferase activity"/>
    <property type="evidence" value="ECO:0007669"/>
    <property type="project" value="UniProtKB-EC"/>
</dbReference>
<keyword evidence="7" id="KW-0808">Transferase</keyword>
<dbReference type="PANTHER" id="PTHR10259">
    <property type="entry name" value="THIOPURINE S-METHYLTRANSFERASE"/>
    <property type="match status" value="1"/>
</dbReference>
<accession>A0A8J5MV84</accession>
<organism evidence="9 10">
    <name type="scientific">Homarus americanus</name>
    <name type="common">American lobster</name>
    <dbReference type="NCBI Taxonomy" id="6706"/>
    <lineage>
        <taxon>Eukaryota</taxon>
        <taxon>Metazoa</taxon>
        <taxon>Ecdysozoa</taxon>
        <taxon>Arthropoda</taxon>
        <taxon>Crustacea</taxon>
        <taxon>Multicrustacea</taxon>
        <taxon>Malacostraca</taxon>
        <taxon>Eumalacostraca</taxon>
        <taxon>Eucarida</taxon>
        <taxon>Decapoda</taxon>
        <taxon>Pleocyemata</taxon>
        <taxon>Astacidea</taxon>
        <taxon>Nephropoidea</taxon>
        <taxon>Nephropidae</taxon>
        <taxon>Homarus</taxon>
    </lineage>
</organism>
<keyword evidence="8" id="KW-0949">S-adenosyl-L-methionine</keyword>
<evidence type="ECO:0000256" key="7">
    <source>
        <dbReference type="ARBA" id="ARBA00022679"/>
    </source>
</evidence>
<gene>
    <name evidence="9" type="primary">Tpmt-L2</name>
    <name evidence="9" type="ORF">Hamer_G017288</name>
</gene>
<dbReference type="FunFam" id="3.40.50.150:FF:000101">
    <property type="entry name" value="Thiopurine S-methyltransferase"/>
    <property type="match status" value="1"/>
</dbReference>
<evidence type="ECO:0000256" key="1">
    <source>
        <dbReference type="ARBA" id="ARBA00000903"/>
    </source>
</evidence>
<dbReference type="PANTHER" id="PTHR10259:SF11">
    <property type="entry name" value="THIOPURINE S-METHYLTRANSFERASE"/>
    <property type="match status" value="1"/>
</dbReference>
<evidence type="ECO:0000256" key="5">
    <source>
        <dbReference type="ARBA" id="ARBA00022490"/>
    </source>
</evidence>
<evidence type="ECO:0000256" key="6">
    <source>
        <dbReference type="ARBA" id="ARBA00022603"/>
    </source>
</evidence>
<dbReference type="Gene3D" id="3.40.50.150">
    <property type="entry name" value="Vaccinia Virus protein VP39"/>
    <property type="match status" value="1"/>
</dbReference>
<dbReference type="EC" id="2.1.1.67" evidence="4"/>
<protein>
    <recommendedName>
        <fullName evidence="4">thiopurine S-methyltransferase</fullName>
        <ecNumber evidence="4">2.1.1.67</ecNumber>
    </recommendedName>
</protein>
<evidence type="ECO:0000313" key="9">
    <source>
        <dbReference type="EMBL" id="KAG7164886.1"/>
    </source>
</evidence>
<name>A0A8J5MV84_HOMAM</name>
<keyword evidence="6" id="KW-0489">Methyltransferase</keyword>
<reference evidence="9" key="1">
    <citation type="journal article" date="2021" name="Sci. Adv.">
        <title>The American lobster genome reveals insights on longevity, neural, and immune adaptations.</title>
        <authorList>
            <person name="Polinski J.M."/>
            <person name="Zimin A.V."/>
            <person name="Clark K.F."/>
            <person name="Kohn A.B."/>
            <person name="Sadowski N."/>
            <person name="Timp W."/>
            <person name="Ptitsyn A."/>
            <person name="Khanna P."/>
            <person name="Romanova D.Y."/>
            <person name="Williams P."/>
            <person name="Greenwood S.J."/>
            <person name="Moroz L.L."/>
            <person name="Walt D.R."/>
            <person name="Bodnar A.G."/>
        </authorList>
    </citation>
    <scope>NUCLEOTIDE SEQUENCE</scope>
    <source>
        <strain evidence="9">GMGI-L3</strain>
    </source>
</reference>
<dbReference type="GO" id="GO:0005737">
    <property type="term" value="C:cytoplasm"/>
    <property type="evidence" value="ECO:0007669"/>
    <property type="project" value="UniProtKB-SubCell"/>
</dbReference>
<keyword evidence="10" id="KW-1185">Reference proteome</keyword>
<dbReference type="GO" id="GO:0032259">
    <property type="term" value="P:methylation"/>
    <property type="evidence" value="ECO:0007669"/>
    <property type="project" value="UniProtKB-KW"/>
</dbReference>
<comment type="similarity">
    <text evidence="3">Belongs to the class I-like SAM-binding methyltransferase superfamily. TPMT family.</text>
</comment>
<dbReference type="SUPFAM" id="SSF53335">
    <property type="entry name" value="S-adenosyl-L-methionine-dependent methyltransferases"/>
    <property type="match status" value="1"/>
</dbReference>
<comment type="caution">
    <text evidence="9">The sequence shown here is derived from an EMBL/GenBank/DDBJ whole genome shotgun (WGS) entry which is preliminary data.</text>
</comment>
<dbReference type="InterPro" id="IPR008854">
    <property type="entry name" value="TPMT"/>
</dbReference>
<dbReference type="AlphaFoldDB" id="A0A8J5MV84"/>
<sequence length="141" mass="16323">MPGDRVERWSERWEKGNTRWHNKDVNYSLLHHGGLLLPSPHLRVLVPLCGKSVDLKWFYDAGHTVVGIEAVEKGVLEFFSEQNLSYSTEQLSWGKLHKTKDDRLSIYCSDMMKVDVAALGKFDAVWDRGSLVAIYEEDREW</sequence>
<comment type="catalytic activity">
    <reaction evidence="1">
        <text>S-adenosyl-L-methionine + a thiopurine = S-adenosyl-L-homocysteine + a thiopurine S-methylether.</text>
        <dbReference type="EC" id="2.1.1.67"/>
    </reaction>
</comment>
<evidence type="ECO:0000313" key="10">
    <source>
        <dbReference type="Proteomes" id="UP000747542"/>
    </source>
</evidence>
<comment type="subcellular location">
    <subcellularLocation>
        <location evidence="2">Cytoplasm</location>
    </subcellularLocation>
</comment>
<keyword evidence="5" id="KW-0963">Cytoplasm</keyword>
<dbReference type="Proteomes" id="UP000747542">
    <property type="component" value="Unassembled WGS sequence"/>
</dbReference>
<evidence type="ECO:0000256" key="8">
    <source>
        <dbReference type="ARBA" id="ARBA00022691"/>
    </source>
</evidence>
<dbReference type="InterPro" id="IPR029063">
    <property type="entry name" value="SAM-dependent_MTases_sf"/>
</dbReference>
<evidence type="ECO:0000256" key="2">
    <source>
        <dbReference type="ARBA" id="ARBA00004496"/>
    </source>
</evidence>
<dbReference type="Pfam" id="PF05724">
    <property type="entry name" value="TPMT"/>
    <property type="match status" value="1"/>
</dbReference>